<gene>
    <name evidence="2" type="ordered locus">SiH_1010</name>
</gene>
<dbReference type="KEGG" id="sih:SiH_1010"/>
<dbReference type="InterPro" id="IPR002934">
    <property type="entry name" value="Polymerase_NTP_transf_dom"/>
</dbReference>
<dbReference type="GeneID" id="12415044"/>
<reference evidence="2 3" key="1">
    <citation type="journal article" date="2011" name="J. Bacteriol.">
        <title>Genome analyses of icelandic strains of Sulfolobus islandicus, model organisms for genetic and virus-host interaction studies.</title>
        <authorList>
            <person name="Guo L."/>
            <person name="Brugger K."/>
            <person name="Liu C."/>
            <person name="Shah S.A."/>
            <person name="Zheng H."/>
            <person name="Zhu Y."/>
            <person name="Wang S."/>
            <person name="Lillestol R.K."/>
            <person name="Chen L."/>
            <person name="Frank J."/>
            <person name="Prangishvili D."/>
            <person name="Paulin L."/>
            <person name="She Q."/>
            <person name="Huang L."/>
            <person name="Garrett R.A."/>
        </authorList>
    </citation>
    <scope>NUCLEOTIDE SEQUENCE [LARGE SCALE GENOMIC DNA]</scope>
    <source>
        <strain evidence="2 3">HVE10/4</strain>
    </source>
</reference>
<dbReference type="EMBL" id="CP002426">
    <property type="protein sequence ID" value="ADX82359.1"/>
    <property type="molecule type" value="Genomic_DNA"/>
</dbReference>
<dbReference type="HOGENOM" id="CLU_168729_0_0_2"/>
<dbReference type="Proteomes" id="UP000006395">
    <property type="component" value="Chromosome"/>
</dbReference>
<feature type="domain" description="Polymerase nucleotidyl transferase" evidence="1">
    <location>
        <begin position="9"/>
        <end position="73"/>
    </location>
</feature>
<dbReference type="PANTHER" id="PTHR33933">
    <property type="entry name" value="NUCLEOTIDYLTRANSFERASE"/>
    <property type="match status" value="1"/>
</dbReference>
<dbReference type="InterPro" id="IPR052548">
    <property type="entry name" value="Type_VII_TA_antitoxin"/>
</dbReference>
<evidence type="ECO:0000313" key="2">
    <source>
        <dbReference type="EMBL" id="ADX82359.1"/>
    </source>
</evidence>
<dbReference type="RefSeq" id="WP_014512481.1">
    <property type="nucleotide sequence ID" value="NC_017275.1"/>
</dbReference>
<proteinExistence type="predicted"/>
<dbReference type="PANTHER" id="PTHR33933:SF1">
    <property type="entry name" value="PROTEIN ADENYLYLTRANSFERASE MNTA-RELATED"/>
    <property type="match status" value="1"/>
</dbReference>
<dbReference type="SUPFAM" id="SSF81301">
    <property type="entry name" value="Nucleotidyltransferase"/>
    <property type="match status" value="1"/>
</dbReference>
<dbReference type="InterPro" id="IPR043519">
    <property type="entry name" value="NT_sf"/>
</dbReference>
<protein>
    <recommendedName>
        <fullName evidence="1">Polymerase nucleotidyl transferase domain-containing protein</fullName>
    </recommendedName>
</protein>
<accession>F0NP95</accession>
<sequence>MKEPYKSLLEKLIKLLLEEFGDRLISVVVYGSVARGDNRKDSDVDVGYFLRKEKVRFPQWFQEKIDEFAYYSRVLKSERESAMYEDEETGATPEELYSKFDAENAIKMCESVHVSL</sequence>
<dbReference type="AlphaFoldDB" id="F0NP95"/>
<evidence type="ECO:0000259" key="1">
    <source>
        <dbReference type="Pfam" id="PF01909"/>
    </source>
</evidence>
<dbReference type="Pfam" id="PF01909">
    <property type="entry name" value="NTP_transf_2"/>
    <property type="match status" value="1"/>
</dbReference>
<dbReference type="CDD" id="cd05403">
    <property type="entry name" value="NT_KNTase_like"/>
    <property type="match status" value="1"/>
</dbReference>
<dbReference type="Gene3D" id="3.30.460.10">
    <property type="entry name" value="Beta Polymerase, domain 2"/>
    <property type="match status" value="1"/>
</dbReference>
<dbReference type="GO" id="GO:0016779">
    <property type="term" value="F:nucleotidyltransferase activity"/>
    <property type="evidence" value="ECO:0007669"/>
    <property type="project" value="InterPro"/>
</dbReference>
<name>F0NP95_SACI0</name>
<evidence type="ECO:0000313" key="3">
    <source>
        <dbReference type="Proteomes" id="UP000006395"/>
    </source>
</evidence>
<keyword evidence="3" id="KW-1185">Reference proteome</keyword>
<organism evidence="2 3">
    <name type="scientific">Saccharolobus islandicus (strain HVE10/4)</name>
    <name type="common">Sulfolobus islandicus</name>
    <dbReference type="NCBI Taxonomy" id="930943"/>
    <lineage>
        <taxon>Archaea</taxon>
        <taxon>Thermoproteota</taxon>
        <taxon>Thermoprotei</taxon>
        <taxon>Sulfolobales</taxon>
        <taxon>Sulfolobaceae</taxon>
        <taxon>Saccharolobus</taxon>
    </lineage>
</organism>